<feature type="chain" id="PRO_5042938598" description="Lectin" evidence="1">
    <location>
        <begin position="20"/>
        <end position="122"/>
    </location>
</feature>
<evidence type="ECO:0000313" key="2">
    <source>
        <dbReference type="EMBL" id="KAK4213522.1"/>
    </source>
</evidence>
<protein>
    <recommendedName>
        <fullName evidence="4">Lectin</fullName>
    </recommendedName>
</protein>
<evidence type="ECO:0000256" key="1">
    <source>
        <dbReference type="SAM" id="SignalP"/>
    </source>
</evidence>
<organism evidence="2 3">
    <name type="scientific">Rhypophila decipiens</name>
    <dbReference type="NCBI Taxonomy" id="261697"/>
    <lineage>
        <taxon>Eukaryota</taxon>
        <taxon>Fungi</taxon>
        <taxon>Dikarya</taxon>
        <taxon>Ascomycota</taxon>
        <taxon>Pezizomycotina</taxon>
        <taxon>Sordariomycetes</taxon>
        <taxon>Sordariomycetidae</taxon>
        <taxon>Sordariales</taxon>
        <taxon>Naviculisporaceae</taxon>
        <taxon>Rhypophila</taxon>
    </lineage>
</organism>
<feature type="signal peptide" evidence="1">
    <location>
        <begin position="1"/>
        <end position="19"/>
    </location>
</feature>
<reference evidence="2" key="1">
    <citation type="journal article" date="2023" name="Mol. Phylogenet. Evol.">
        <title>Genome-scale phylogeny and comparative genomics of the fungal order Sordariales.</title>
        <authorList>
            <person name="Hensen N."/>
            <person name="Bonometti L."/>
            <person name="Westerberg I."/>
            <person name="Brannstrom I.O."/>
            <person name="Guillou S."/>
            <person name="Cros-Aarteil S."/>
            <person name="Calhoun S."/>
            <person name="Haridas S."/>
            <person name="Kuo A."/>
            <person name="Mondo S."/>
            <person name="Pangilinan J."/>
            <person name="Riley R."/>
            <person name="LaButti K."/>
            <person name="Andreopoulos B."/>
            <person name="Lipzen A."/>
            <person name="Chen C."/>
            <person name="Yan M."/>
            <person name="Daum C."/>
            <person name="Ng V."/>
            <person name="Clum A."/>
            <person name="Steindorff A."/>
            <person name="Ohm R.A."/>
            <person name="Martin F."/>
            <person name="Silar P."/>
            <person name="Natvig D.O."/>
            <person name="Lalanne C."/>
            <person name="Gautier V."/>
            <person name="Ament-Velasquez S.L."/>
            <person name="Kruys A."/>
            <person name="Hutchinson M.I."/>
            <person name="Powell A.J."/>
            <person name="Barry K."/>
            <person name="Miller A.N."/>
            <person name="Grigoriev I.V."/>
            <person name="Debuchy R."/>
            <person name="Gladieux P."/>
            <person name="Hiltunen Thoren M."/>
            <person name="Johannesson H."/>
        </authorList>
    </citation>
    <scope>NUCLEOTIDE SEQUENCE</scope>
    <source>
        <strain evidence="2">PSN293</strain>
    </source>
</reference>
<sequence>MQFSLQTILLASMATLAMATPVAEPLVPHLQVIDTRSGELQARGEATVEMYAGDTCNGQVDSFSVANKGERCVPVPSPKRSIKITSRDCTIRTHSGTDCRGSNFKAGNGCFGVLYGSVSVKC</sequence>
<keyword evidence="3" id="KW-1185">Reference proteome</keyword>
<proteinExistence type="predicted"/>
<reference evidence="2" key="2">
    <citation type="submission" date="2023-05" db="EMBL/GenBank/DDBJ databases">
        <authorList>
            <consortium name="Lawrence Berkeley National Laboratory"/>
            <person name="Steindorff A."/>
            <person name="Hensen N."/>
            <person name="Bonometti L."/>
            <person name="Westerberg I."/>
            <person name="Brannstrom I.O."/>
            <person name="Guillou S."/>
            <person name="Cros-Aarteil S."/>
            <person name="Calhoun S."/>
            <person name="Haridas S."/>
            <person name="Kuo A."/>
            <person name="Mondo S."/>
            <person name="Pangilinan J."/>
            <person name="Riley R."/>
            <person name="Labutti K."/>
            <person name="Andreopoulos B."/>
            <person name="Lipzen A."/>
            <person name="Chen C."/>
            <person name="Yanf M."/>
            <person name="Daum C."/>
            <person name="Ng V."/>
            <person name="Clum A."/>
            <person name="Ohm R."/>
            <person name="Martin F."/>
            <person name="Silar P."/>
            <person name="Natvig D."/>
            <person name="Lalanne C."/>
            <person name="Gautier V."/>
            <person name="Ament-Velasquez S.L."/>
            <person name="Kruys A."/>
            <person name="Hutchinson M.I."/>
            <person name="Powell A.J."/>
            <person name="Barry K."/>
            <person name="Miller A.N."/>
            <person name="Grigoriev I.V."/>
            <person name="Debuchy R."/>
            <person name="Gladieux P."/>
            <person name="Thoren M.H."/>
            <person name="Johannesson H."/>
        </authorList>
    </citation>
    <scope>NUCLEOTIDE SEQUENCE</scope>
    <source>
        <strain evidence="2">PSN293</strain>
    </source>
</reference>
<dbReference type="AlphaFoldDB" id="A0AAN6YCI2"/>
<accession>A0AAN6YCI2</accession>
<dbReference type="EMBL" id="MU858107">
    <property type="protein sequence ID" value="KAK4213522.1"/>
    <property type="molecule type" value="Genomic_DNA"/>
</dbReference>
<name>A0AAN6YCI2_9PEZI</name>
<dbReference type="Proteomes" id="UP001301769">
    <property type="component" value="Unassembled WGS sequence"/>
</dbReference>
<comment type="caution">
    <text evidence="2">The sequence shown here is derived from an EMBL/GenBank/DDBJ whole genome shotgun (WGS) entry which is preliminary data.</text>
</comment>
<gene>
    <name evidence="2" type="ORF">QBC37DRAFT_422825</name>
</gene>
<keyword evidence="1" id="KW-0732">Signal</keyword>
<evidence type="ECO:0000313" key="3">
    <source>
        <dbReference type="Proteomes" id="UP001301769"/>
    </source>
</evidence>
<evidence type="ECO:0008006" key="4">
    <source>
        <dbReference type="Google" id="ProtNLM"/>
    </source>
</evidence>